<keyword evidence="11" id="KW-1185">Reference proteome</keyword>
<accession>A0ABS3IY52</accession>
<dbReference type="Gene3D" id="1.20.1540.10">
    <property type="entry name" value="Rhomboid-like"/>
    <property type="match status" value="1"/>
</dbReference>
<keyword evidence="6 8" id="KW-0472">Membrane</keyword>
<sequence length="263" mass="27885">MTTGPDKSGEGVCVSEEPQPNAWPEREPVRRPPPAFNVPGVVLALVAAMGLVHLCRTLLLGELADTRVILDFAFIPGCYGSGQEICQIRPAGVSLWSPLTYAFLHGSWTHYGLNTIWLLAFGTPVARRLGNARFLGFCALGTIAGAAAFYLFNAGLDVPVIGASGTVSALMGGACRFAFVRAGRSPGFGAERYRPAISVREAFSDRTVLVFIVAFFVTNFLVGAGVGGALTGGGEVAWEAHLGGFVFGFFCLPFLDRPVARRV</sequence>
<evidence type="ECO:0000256" key="4">
    <source>
        <dbReference type="ARBA" id="ARBA00022801"/>
    </source>
</evidence>
<comment type="similarity">
    <text evidence="2">Belongs to the peptidase S54 family.</text>
</comment>
<feature type="domain" description="Peptidase S54 rhomboid" evidence="9">
    <location>
        <begin position="95"/>
        <end position="251"/>
    </location>
</feature>
<evidence type="ECO:0000259" key="9">
    <source>
        <dbReference type="Pfam" id="PF01694"/>
    </source>
</evidence>
<evidence type="ECO:0000256" key="3">
    <source>
        <dbReference type="ARBA" id="ARBA00022692"/>
    </source>
</evidence>
<dbReference type="GO" id="GO:0006508">
    <property type="term" value="P:proteolysis"/>
    <property type="evidence" value="ECO:0007669"/>
    <property type="project" value="UniProtKB-KW"/>
</dbReference>
<organism evidence="10 11">
    <name type="scientific">Jiella sonneratiae</name>
    <dbReference type="NCBI Taxonomy" id="2816856"/>
    <lineage>
        <taxon>Bacteria</taxon>
        <taxon>Pseudomonadati</taxon>
        <taxon>Pseudomonadota</taxon>
        <taxon>Alphaproteobacteria</taxon>
        <taxon>Hyphomicrobiales</taxon>
        <taxon>Aurantimonadaceae</taxon>
        <taxon>Jiella</taxon>
    </lineage>
</organism>
<proteinExistence type="inferred from homology"/>
<evidence type="ECO:0000256" key="5">
    <source>
        <dbReference type="ARBA" id="ARBA00022989"/>
    </source>
</evidence>
<evidence type="ECO:0000313" key="11">
    <source>
        <dbReference type="Proteomes" id="UP000664288"/>
    </source>
</evidence>
<dbReference type="InterPro" id="IPR035952">
    <property type="entry name" value="Rhomboid-like_sf"/>
</dbReference>
<evidence type="ECO:0000256" key="2">
    <source>
        <dbReference type="ARBA" id="ARBA00009045"/>
    </source>
</evidence>
<dbReference type="GO" id="GO:0008233">
    <property type="term" value="F:peptidase activity"/>
    <property type="evidence" value="ECO:0007669"/>
    <property type="project" value="UniProtKB-KW"/>
</dbReference>
<feature type="transmembrane region" description="Helical" evidence="8">
    <location>
        <begin position="236"/>
        <end position="255"/>
    </location>
</feature>
<dbReference type="SUPFAM" id="SSF144091">
    <property type="entry name" value="Rhomboid-like"/>
    <property type="match status" value="1"/>
</dbReference>
<keyword evidence="3 8" id="KW-0812">Transmembrane</keyword>
<evidence type="ECO:0000256" key="6">
    <source>
        <dbReference type="ARBA" id="ARBA00023136"/>
    </source>
</evidence>
<dbReference type="Proteomes" id="UP000664288">
    <property type="component" value="Unassembled WGS sequence"/>
</dbReference>
<keyword evidence="5 8" id="KW-1133">Transmembrane helix</keyword>
<feature type="transmembrane region" description="Helical" evidence="8">
    <location>
        <begin position="134"/>
        <end position="152"/>
    </location>
</feature>
<gene>
    <name evidence="10" type="ORF">J1C47_01695</name>
</gene>
<feature type="transmembrane region" description="Helical" evidence="8">
    <location>
        <begin position="158"/>
        <end position="179"/>
    </location>
</feature>
<evidence type="ECO:0000256" key="8">
    <source>
        <dbReference type="SAM" id="Phobius"/>
    </source>
</evidence>
<keyword evidence="4" id="KW-0378">Hydrolase</keyword>
<name>A0ABS3IY52_9HYPH</name>
<evidence type="ECO:0000313" key="10">
    <source>
        <dbReference type="EMBL" id="MBO0902342.1"/>
    </source>
</evidence>
<dbReference type="PANTHER" id="PTHR43731">
    <property type="entry name" value="RHOMBOID PROTEASE"/>
    <property type="match status" value="1"/>
</dbReference>
<dbReference type="EMBL" id="JAFMPY010000001">
    <property type="protein sequence ID" value="MBO0902342.1"/>
    <property type="molecule type" value="Genomic_DNA"/>
</dbReference>
<comment type="subcellular location">
    <subcellularLocation>
        <location evidence="1">Membrane</location>
        <topology evidence="1">Multi-pass membrane protein</topology>
    </subcellularLocation>
</comment>
<dbReference type="PANTHER" id="PTHR43731:SF14">
    <property type="entry name" value="PRESENILIN-ASSOCIATED RHOMBOID-LIKE PROTEIN, MITOCHONDRIAL"/>
    <property type="match status" value="1"/>
</dbReference>
<evidence type="ECO:0000256" key="7">
    <source>
        <dbReference type="SAM" id="MobiDB-lite"/>
    </source>
</evidence>
<keyword evidence="10" id="KW-0645">Protease</keyword>
<protein>
    <submittedName>
        <fullName evidence="10">Rhomboid family intramembrane serine protease</fullName>
    </submittedName>
</protein>
<feature type="transmembrane region" description="Helical" evidence="8">
    <location>
        <begin position="38"/>
        <end position="59"/>
    </location>
</feature>
<comment type="caution">
    <text evidence="10">The sequence shown here is derived from an EMBL/GenBank/DDBJ whole genome shotgun (WGS) entry which is preliminary data.</text>
</comment>
<feature type="transmembrane region" description="Helical" evidence="8">
    <location>
        <begin position="208"/>
        <end position="230"/>
    </location>
</feature>
<dbReference type="Pfam" id="PF01694">
    <property type="entry name" value="Rhomboid"/>
    <property type="match status" value="1"/>
</dbReference>
<evidence type="ECO:0000256" key="1">
    <source>
        <dbReference type="ARBA" id="ARBA00004141"/>
    </source>
</evidence>
<dbReference type="InterPro" id="IPR050925">
    <property type="entry name" value="Rhomboid_protease_S54"/>
</dbReference>
<feature type="region of interest" description="Disordered" evidence="7">
    <location>
        <begin position="1"/>
        <end position="29"/>
    </location>
</feature>
<reference evidence="10 11" key="1">
    <citation type="submission" date="2021-03" db="EMBL/GenBank/DDBJ databases">
        <title>Whole genome sequence of Jiella sp. MQZ13P-4.</title>
        <authorList>
            <person name="Tuo L."/>
        </authorList>
    </citation>
    <scope>NUCLEOTIDE SEQUENCE [LARGE SCALE GENOMIC DNA]</scope>
    <source>
        <strain evidence="10 11">MQZ13P-4</strain>
    </source>
</reference>
<dbReference type="InterPro" id="IPR022764">
    <property type="entry name" value="Peptidase_S54_rhomboid_dom"/>
</dbReference>